<feature type="signal peptide" evidence="1">
    <location>
        <begin position="1"/>
        <end position="24"/>
    </location>
</feature>
<dbReference type="AlphaFoldDB" id="A0A4R7ZI70"/>
<dbReference type="OrthoDB" id="9843910at2"/>
<feature type="chain" id="PRO_5020790645" description="Lipoprotein" evidence="1">
    <location>
        <begin position="25"/>
        <end position="124"/>
    </location>
</feature>
<accession>A0A4R7ZI70</accession>
<dbReference type="Proteomes" id="UP000294743">
    <property type="component" value="Unassembled WGS sequence"/>
</dbReference>
<sequence length="124" mass="13338">MKKFIAFMVVCALGLFGCSSTSLPDGVSQTFYDNGKAVVEIMDDYFANDVTAAKAADKVQKVLDKLSKEDVSDSIDNESILNVISKIQSNLSYVSEADESEVDSVNTDLEIATNGLRTALGLND</sequence>
<dbReference type="RefSeq" id="WP_134169555.1">
    <property type="nucleotide sequence ID" value="NZ_SODD01000018.1"/>
</dbReference>
<gene>
    <name evidence="2" type="ORF">EDD63_11812</name>
</gene>
<dbReference type="PROSITE" id="PS51257">
    <property type="entry name" value="PROKAR_LIPOPROTEIN"/>
    <property type="match status" value="1"/>
</dbReference>
<evidence type="ECO:0000313" key="3">
    <source>
        <dbReference type="Proteomes" id="UP000294743"/>
    </source>
</evidence>
<dbReference type="EMBL" id="SODD01000018">
    <property type="protein sequence ID" value="TDW16945.1"/>
    <property type="molecule type" value="Genomic_DNA"/>
</dbReference>
<evidence type="ECO:0008006" key="4">
    <source>
        <dbReference type="Google" id="ProtNLM"/>
    </source>
</evidence>
<keyword evidence="3" id="KW-1185">Reference proteome</keyword>
<reference evidence="2 3" key="1">
    <citation type="submission" date="2019-03" db="EMBL/GenBank/DDBJ databases">
        <title>Genomic Encyclopedia of Type Strains, Phase IV (KMG-IV): sequencing the most valuable type-strain genomes for metagenomic binning, comparative biology and taxonomic classification.</title>
        <authorList>
            <person name="Goeker M."/>
        </authorList>
    </citation>
    <scope>NUCLEOTIDE SEQUENCE [LARGE SCALE GENOMIC DNA]</scope>
    <source>
        <strain evidence="2 3">DSM 28867</strain>
    </source>
</reference>
<comment type="caution">
    <text evidence="2">The sequence shown here is derived from an EMBL/GenBank/DDBJ whole genome shotgun (WGS) entry which is preliminary data.</text>
</comment>
<evidence type="ECO:0000256" key="1">
    <source>
        <dbReference type="SAM" id="SignalP"/>
    </source>
</evidence>
<protein>
    <recommendedName>
        <fullName evidence="4">Lipoprotein</fullName>
    </recommendedName>
</protein>
<proteinExistence type="predicted"/>
<evidence type="ECO:0000313" key="2">
    <source>
        <dbReference type="EMBL" id="TDW16945.1"/>
    </source>
</evidence>
<keyword evidence="1" id="KW-0732">Signal</keyword>
<organism evidence="2 3">
    <name type="scientific">Breznakia blatticola</name>
    <dbReference type="NCBI Taxonomy" id="1754012"/>
    <lineage>
        <taxon>Bacteria</taxon>
        <taxon>Bacillati</taxon>
        <taxon>Bacillota</taxon>
        <taxon>Erysipelotrichia</taxon>
        <taxon>Erysipelotrichales</taxon>
        <taxon>Erysipelotrichaceae</taxon>
        <taxon>Breznakia</taxon>
    </lineage>
</organism>
<name>A0A4R7ZI70_9FIRM</name>